<evidence type="ECO:0000256" key="3">
    <source>
        <dbReference type="ARBA" id="ARBA00022723"/>
    </source>
</evidence>
<keyword evidence="10" id="KW-1185">Reference proteome</keyword>
<dbReference type="GO" id="GO:0004423">
    <property type="term" value="F:iduronate-2-sulfatase activity"/>
    <property type="evidence" value="ECO:0007669"/>
    <property type="project" value="InterPro"/>
</dbReference>
<keyword evidence="7" id="KW-0812">Transmembrane</keyword>
<evidence type="ECO:0000256" key="2">
    <source>
        <dbReference type="ARBA" id="ARBA00008779"/>
    </source>
</evidence>
<dbReference type="Pfam" id="PF00884">
    <property type="entry name" value="Sulfatase"/>
    <property type="match status" value="1"/>
</dbReference>
<dbReference type="PANTHER" id="PTHR45953:SF1">
    <property type="entry name" value="IDURONATE 2-SULFATASE"/>
    <property type="match status" value="1"/>
</dbReference>
<protein>
    <recommendedName>
        <fullName evidence="8">Sulfatase N-terminal domain-containing protein</fullName>
    </recommendedName>
</protein>
<evidence type="ECO:0000256" key="5">
    <source>
        <dbReference type="ARBA" id="ARBA00022801"/>
    </source>
</evidence>
<comment type="caution">
    <text evidence="9">The sequence shown here is derived from an EMBL/GenBank/DDBJ whole genome shotgun (WGS) entry which is preliminary data.</text>
</comment>
<keyword evidence="7" id="KW-0472">Membrane</keyword>
<dbReference type="PANTHER" id="PTHR45953">
    <property type="entry name" value="IDURONATE 2-SULFATASE"/>
    <property type="match status" value="1"/>
</dbReference>
<keyword evidence="6" id="KW-0106">Calcium</keyword>
<evidence type="ECO:0000256" key="6">
    <source>
        <dbReference type="ARBA" id="ARBA00022837"/>
    </source>
</evidence>
<comment type="cofactor">
    <cofactor evidence="1">
        <name>Ca(2+)</name>
        <dbReference type="ChEBI" id="CHEBI:29108"/>
    </cofactor>
</comment>
<accession>A0AAD9NHZ4</accession>
<sequence>MATNTSPSYLTTFIAIGCITTIVILLINVQLESYVRTESEVNVNLGQRRDEGQVRRGLRNVLFLIVDDLRPQLGPYIDKDDPEYFGSVTIRTPNLDRLAARSVVFKRAYCQQSLCGPSRASMLTSRRPDMTRAFSNKRYWRKTGGNFTTLPQHFKNNGYWTVGFSKVFHPKESSNNDDPISWSEPYYQPPFSDSHYLMDQSGAGWAMVSDQDRSVAPLADDLTVKHAKLALERAAGETKNGGRPFFVAVGLRKPHLSLVCPEKYYNWYPLEGDNYMRNSSWENPMVKKMAHVGNTVVENGKTVIPSSVLRHLRRAYFACISYMDANIGEIIDKLTRLQLDNDTIVIFVADHGYHLGENRHWGKMTSDEMSTRIPLMIHVPGLTTSGSVTESLVEAVDVFPTLVEAAGLDPIPTCPINCSDVALCTQGTSLLPLFDEPDLQLKEAAFSQVTALDHSRYTIRTDRFRYVEGVKGKKWQLPDQRFKFTPEWDDIGQTWEFYDHRNDSLEQYNLAANPEYHKEIGRLRGLLRQYVERLWEEPKLI</sequence>
<evidence type="ECO:0000256" key="4">
    <source>
        <dbReference type="ARBA" id="ARBA00022729"/>
    </source>
</evidence>
<dbReference type="AlphaFoldDB" id="A0AAD9NHZ4"/>
<dbReference type="Proteomes" id="UP001208570">
    <property type="component" value="Unassembled WGS sequence"/>
</dbReference>
<dbReference type="InterPro" id="IPR035874">
    <property type="entry name" value="IDS"/>
</dbReference>
<evidence type="ECO:0000256" key="7">
    <source>
        <dbReference type="SAM" id="Phobius"/>
    </source>
</evidence>
<dbReference type="SUPFAM" id="SSF53649">
    <property type="entry name" value="Alkaline phosphatase-like"/>
    <property type="match status" value="1"/>
</dbReference>
<proteinExistence type="inferred from homology"/>
<evidence type="ECO:0000313" key="9">
    <source>
        <dbReference type="EMBL" id="KAK2168971.1"/>
    </source>
</evidence>
<keyword evidence="5" id="KW-0378">Hydrolase</keyword>
<name>A0AAD9NHZ4_9ANNE</name>
<dbReference type="InterPro" id="IPR017850">
    <property type="entry name" value="Alkaline_phosphatase_core_sf"/>
</dbReference>
<dbReference type="GO" id="GO:0005737">
    <property type="term" value="C:cytoplasm"/>
    <property type="evidence" value="ECO:0007669"/>
    <property type="project" value="TreeGrafter"/>
</dbReference>
<keyword evidence="4" id="KW-0732">Signal</keyword>
<dbReference type="GO" id="GO:0046872">
    <property type="term" value="F:metal ion binding"/>
    <property type="evidence" value="ECO:0007669"/>
    <property type="project" value="UniProtKB-KW"/>
</dbReference>
<evidence type="ECO:0000313" key="10">
    <source>
        <dbReference type="Proteomes" id="UP001208570"/>
    </source>
</evidence>
<reference evidence="9" key="1">
    <citation type="journal article" date="2023" name="Mol. Biol. Evol.">
        <title>Third-Generation Sequencing Reveals the Adaptive Role of the Epigenome in Three Deep-Sea Polychaetes.</title>
        <authorList>
            <person name="Perez M."/>
            <person name="Aroh O."/>
            <person name="Sun Y."/>
            <person name="Lan Y."/>
            <person name="Juniper S.K."/>
            <person name="Young C.R."/>
            <person name="Angers B."/>
            <person name="Qian P.Y."/>
        </authorList>
    </citation>
    <scope>NUCLEOTIDE SEQUENCE</scope>
    <source>
        <strain evidence="9">P08H-3</strain>
    </source>
</reference>
<evidence type="ECO:0000256" key="1">
    <source>
        <dbReference type="ARBA" id="ARBA00001913"/>
    </source>
</evidence>
<dbReference type="InterPro" id="IPR000917">
    <property type="entry name" value="Sulfatase_N"/>
</dbReference>
<keyword evidence="3" id="KW-0479">Metal-binding</keyword>
<comment type="similarity">
    <text evidence="2">Belongs to the sulfatase family.</text>
</comment>
<feature type="transmembrane region" description="Helical" evidence="7">
    <location>
        <begin position="6"/>
        <end position="27"/>
    </location>
</feature>
<keyword evidence="7" id="KW-1133">Transmembrane helix</keyword>
<organism evidence="9 10">
    <name type="scientific">Paralvinella palmiformis</name>
    <dbReference type="NCBI Taxonomy" id="53620"/>
    <lineage>
        <taxon>Eukaryota</taxon>
        <taxon>Metazoa</taxon>
        <taxon>Spiralia</taxon>
        <taxon>Lophotrochozoa</taxon>
        <taxon>Annelida</taxon>
        <taxon>Polychaeta</taxon>
        <taxon>Sedentaria</taxon>
        <taxon>Canalipalpata</taxon>
        <taxon>Terebellida</taxon>
        <taxon>Terebelliformia</taxon>
        <taxon>Alvinellidae</taxon>
        <taxon>Paralvinella</taxon>
    </lineage>
</organism>
<dbReference type="Gene3D" id="3.40.720.10">
    <property type="entry name" value="Alkaline Phosphatase, subunit A"/>
    <property type="match status" value="1"/>
</dbReference>
<dbReference type="EMBL" id="JAODUP010000013">
    <property type="protein sequence ID" value="KAK2168971.1"/>
    <property type="molecule type" value="Genomic_DNA"/>
</dbReference>
<evidence type="ECO:0000259" key="8">
    <source>
        <dbReference type="Pfam" id="PF00884"/>
    </source>
</evidence>
<gene>
    <name evidence="9" type="ORF">LSH36_13g25068</name>
</gene>
<dbReference type="CDD" id="cd16030">
    <property type="entry name" value="iduronate-2-sulfatase"/>
    <property type="match status" value="1"/>
</dbReference>
<feature type="domain" description="Sulfatase N-terminal" evidence="8">
    <location>
        <begin position="59"/>
        <end position="407"/>
    </location>
</feature>